<name>A0A7W7VUA3_KITKI</name>
<dbReference type="AlphaFoldDB" id="A0A7W7VUA3"/>
<accession>A0A7W7VUA3</accession>
<evidence type="ECO:0000256" key="1">
    <source>
        <dbReference type="SAM" id="MobiDB-lite"/>
    </source>
</evidence>
<organism evidence="2 3">
    <name type="scientific">Kitasatospora kifunensis</name>
    <name type="common">Streptomyces kifunensis</name>
    <dbReference type="NCBI Taxonomy" id="58351"/>
    <lineage>
        <taxon>Bacteria</taxon>
        <taxon>Bacillati</taxon>
        <taxon>Actinomycetota</taxon>
        <taxon>Actinomycetes</taxon>
        <taxon>Kitasatosporales</taxon>
        <taxon>Streptomycetaceae</taxon>
        <taxon>Kitasatospora</taxon>
    </lineage>
</organism>
<sequence>MPDLVTVRVSMFADPIQVPPDEVEALRSQGLLVPDLEPAPAAVEPPPTATSTKKDAS</sequence>
<dbReference type="RefSeq" id="WP_184934477.1">
    <property type="nucleotide sequence ID" value="NZ_JACHJV010000001.1"/>
</dbReference>
<keyword evidence="3" id="KW-1185">Reference proteome</keyword>
<dbReference type="EMBL" id="JACHJV010000001">
    <property type="protein sequence ID" value="MBB4922275.1"/>
    <property type="molecule type" value="Genomic_DNA"/>
</dbReference>
<proteinExistence type="predicted"/>
<gene>
    <name evidence="2" type="ORF">FHR34_001268</name>
</gene>
<evidence type="ECO:0000313" key="2">
    <source>
        <dbReference type="EMBL" id="MBB4922275.1"/>
    </source>
</evidence>
<evidence type="ECO:0000313" key="3">
    <source>
        <dbReference type="Proteomes" id="UP000540506"/>
    </source>
</evidence>
<dbReference type="Proteomes" id="UP000540506">
    <property type="component" value="Unassembled WGS sequence"/>
</dbReference>
<comment type="caution">
    <text evidence="2">The sequence shown here is derived from an EMBL/GenBank/DDBJ whole genome shotgun (WGS) entry which is preliminary data.</text>
</comment>
<protein>
    <submittedName>
        <fullName evidence="2">Uncharacterized protein</fullName>
    </submittedName>
</protein>
<feature type="region of interest" description="Disordered" evidence="1">
    <location>
        <begin position="36"/>
        <end position="57"/>
    </location>
</feature>
<reference evidence="2 3" key="1">
    <citation type="submission" date="2020-08" db="EMBL/GenBank/DDBJ databases">
        <title>Sequencing the genomes of 1000 actinobacteria strains.</title>
        <authorList>
            <person name="Klenk H.-P."/>
        </authorList>
    </citation>
    <scope>NUCLEOTIDE SEQUENCE [LARGE SCALE GENOMIC DNA]</scope>
    <source>
        <strain evidence="2 3">DSM 41654</strain>
    </source>
</reference>